<feature type="region of interest" description="Disordered" evidence="9">
    <location>
        <begin position="27"/>
        <end position="74"/>
    </location>
</feature>
<feature type="domain" description="Nanos-type" evidence="10">
    <location>
        <begin position="74"/>
        <end position="128"/>
    </location>
</feature>
<evidence type="ECO:0000256" key="8">
    <source>
        <dbReference type="PROSITE-ProRule" id="PRU00855"/>
    </source>
</evidence>
<dbReference type="InterPro" id="IPR024161">
    <property type="entry name" value="Znf_nanos-typ"/>
</dbReference>
<keyword evidence="4 8" id="KW-0863">Zinc-finger</keyword>
<keyword evidence="7 8" id="KW-0694">RNA-binding</keyword>
<keyword evidence="6 8" id="KW-0810">Translation regulation</keyword>
<evidence type="ECO:0000313" key="12">
    <source>
        <dbReference type="Proteomes" id="UP001166093"/>
    </source>
</evidence>
<feature type="compositionally biased region" description="Basic and acidic residues" evidence="9">
    <location>
        <begin position="54"/>
        <end position="63"/>
    </location>
</feature>
<feature type="non-terminal residue" evidence="11">
    <location>
        <position position="1"/>
    </location>
</feature>
<protein>
    <submittedName>
        <fullName evidence="11">NANO2 protein</fullName>
    </submittedName>
</protein>
<reference evidence="11" key="1">
    <citation type="journal article" date="2021" name="Cell">
        <title>Tracing the genetic footprints of vertebrate landing in non-teleost ray-finned fishes.</title>
        <authorList>
            <person name="Bi X."/>
            <person name="Wang K."/>
            <person name="Yang L."/>
            <person name="Pan H."/>
            <person name="Jiang H."/>
            <person name="Wei Q."/>
            <person name="Fang M."/>
            <person name="Yu H."/>
            <person name="Zhu C."/>
            <person name="Cai Y."/>
            <person name="He Y."/>
            <person name="Gan X."/>
            <person name="Zeng H."/>
            <person name="Yu D."/>
            <person name="Zhu Y."/>
            <person name="Jiang H."/>
            <person name="Qiu Q."/>
            <person name="Yang H."/>
            <person name="Zhang Y.E."/>
            <person name="Wang W."/>
            <person name="Zhu M."/>
            <person name="He S."/>
            <person name="Zhang G."/>
        </authorList>
    </citation>
    <scope>NUCLEOTIDE SEQUENCE</scope>
    <source>
        <strain evidence="11">Pddl_001</strain>
    </source>
</reference>
<gene>
    <name evidence="11" type="primary">Nanos2_1</name>
    <name evidence="11" type="ORF">GTO93_0020289</name>
</gene>
<name>A0ABS2XC73_POLSP</name>
<evidence type="ECO:0000313" key="11">
    <source>
        <dbReference type="EMBL" id="MBN3271641.1"/>
    </source>
</evidence>
<dbReference type="PROSITE" id="PS51522">
    <property type="entry name" value="ZF_NANOS"/>
    <property type="match status" value="1"/>
</dbReference>
<keyword evidence="3" id="KW-0479">Metal-binding</keyword>
<evidence type="ECO:0000256" key="1">
    <source>
        <dbReference type="ARBA" id="ARBA00004496"/>
    </source>
</evidence>
<keyword evidence="5" id="KW-0862">Zinc</keyword>
<accession>A0ABS2XC73</accession>
<evidence type="ECO:0000256" key="9">
    <source>
        <dbReference type="SAM" id="MobiDB-lite"/>
    </source>
</evidence>
<evidence type="ECO:0000256" key="3">
    <source>
        <dbReference type="ARBA" id="ARBA00022723"/>
    </source>
</evidence>
<feature type="compositionally biased region" description="Basic residues" evidence="9">
    <location>
        <begin position="140"/>
        <end position="151"/>
    </location>
</feature>
<evidence type="ECO:0000256" key="6">
    <source>
        <dbReference type="ARBA" id="ARBA00022845"/>
    </source>
</evidence>
<evidence type="ECO:0000259" key="10">
    <source>
        <dbReference type="PROSITE" id="PS51522"/>
    </source>
</evidence>
<keyword evidence="12" id="KW-1185">Reference proteome</keyword>
<dbReference type="InterPro" id="IPR008705">
    <property type="entry name" value="Nanos/Xcar2"/>
</dbReference>
<feature type="non-terminal residue" evidence="11">
    <location>
        <position position="151"/>
    </location>
</feature>
<evidence type="ECO:0000256" key="4">
    <source>
        <dbReference type="ARBA" id="ARBA00022771"/>
    </source>
</evidence>
<evidence type="ECO:0000256" key="2">
    <source>
        <dbReference type="ARBA" id="ARBA00022490"/>
    </source>
</evidence>
<evidence type="ECO:0000256" key="5">
    <source>
        <dbReference type="ARBA" id="ARBA00022833"/>
    </source>
</evidence>
<comment type="subcellular location">
    <subcellularLocation>
        <location evidence="1">Cytoplasm</location>
    </subcellularLocation>
</comment>
<comment type="similarity">
    <text evidence="8">Belongs to the nanos family.</text>
</comment>
<evidence type="ECO:0000256" key="7">
    <source>
        <dbReference type="ARBA" id="ARBA00022884"/>
    </source>
</evidence>
<comment type="caution">
    <text evidence="11">The sequence shown here is derived from an EMBL/GenBank/DDBJ whole genome shotgun (WGS) entry which is preliminary data.</text>
</comment>
<proteinExistence type="inferred from homology"/>
<keyword evidence="2" id="KW-0963">Cytoplasm</keyword>
<dbReference type="Gene3D" id="4.10.60.30">
    <property type="entry name" value="Nanos, RNA-binding domain"/>
    <property type="match status" value="1"/>
</dbReference>
<dbReference type="EMBL" id="JAAWVQ010012559">
    <property type="protein sequence ID" value="MBN3271641.1"/>
    <property type="molecule type" value="Genomic_DNA"/>
</dbReference>
<dbReference type="Pfam" id="PF05741">
    <property type="entry name" value="zf-nanos"/>
    <property type="match status" value="1"/>
</dbReference>
<sequence>MDRNDRFFDMWRDYLNLGAVAQDLRQNHRGTLGTPGPDVTPGPPTSSSVSQSGRSDKESRTERPSPAVSPTETRCSFCKQNGETAQVYSSHCLRTDDGKVCCPVLRNYVCPLCKATGDRAHTRRYCPLQQGHHQGQTRPKGTHCSRPRPKH</sequence>
<dbReference type="PANTHER" id="PTHR12887">
    <property type="entry name" value="NANOS PROTEIN"/>
    <property type="match status" value="1"/>
</dbReference>
<dbReference type="InterPro" id="IPR038129">
    <property type="entry name" value="Nanos_sf"/>
</dbReference>
<feature type="region of interest" description="Disordered" evidence="9">
    <location>
        <begin position="129"/>
        <end position="151"/>
    </location>
</feature>
<dbReference type="Proteomes" id="UP001166093">
    <property type="component" value="Unassembled WGS sequence"/>
</dbReference>
<organism evidence="11 12">
    <name type="scientific">Polyodon spathula</name>
    <name type="common">North American paddlefish</name>
    <name type="synonym">Squalus spathula</name>
    <dbReference type="NCBI Taxonomy" id="7913"/>
    <lineage>
        <taxon>Eukaryota</taxon>
        <taxon>Metazoa</taxon>
        <taxon>Chordata</taxon>
        <taxon>Craniata</taxon>
        <taxon>Vertebrata</taxon>
        <taxon>Euteleostomi</taxon>
        <taxon>Actinopterygii</taxon>
        <taxon>Chondrostei</taxon>
        <taxon>Acipenseriformes</taxon>
        <taxon>Polyodontidae</taxon>
        <taxon>Polyodon</taxon>
    </lineage>
</organism>